<protein>
    <recommendedName>
        <fullName evidence="6">Dipeptidylpeptidase IV N-terminal domain-containing protein</fullName>
    </recommendedName>
</protein>
<feature type="transmembrane region" description="Helical" evidence="3">
    <location>
        <begin position="127"/>
        <end position="146"/>
    </location>
</feature>
<dbReference type="PANTHER" id="PTHR36842">
    <property type="entry name" value="PROTEIN TOLB HOMOLOG"/>
    <property type="match status" value="1"/>
</dbReference>
<evidence type="ECO:0000256" key="1">
    <source>
        <dbReference type="ARBA" id="ARBA00009820"/>
    </source>
</evidence>
<keyword evidence="3" id="KW-0812">Transmembrane</keyword>
<dbReference type="Gene3D" id="2.120.10.30">
    <property type="entry name" value="TolB, C-terminal domain"/>
    <property type="match status" value="1"/>
</dbReference>
<sequence>MGKEYKRHHEEPDEINRFVELGPFQRGRKETVTVLFDLHGSSMAELGSFGWVDQPAWATKVMLPKNAYGLFPLRFSFTVDTTIAGQLGETVEETIRVEIEGRPTHFINISVSLQEEEQKQQPINTKAVALFGGAVLALAVGIGLIAESKNGQASAAVPTSTPSPTHTLTPTEIPTEIHTKVPVKIDNPVITKLSGKSSYPRPNYMDNPATSSDSTKVATLDGDGNLIIKDPSGRIVGSFQNSGFVSFSPDGNKLVTTSYDQDAKESKIIVSDINGANLKVLKSYNWEKPYSFASWSPDGKFIVLSDYGIATSHHDHDIIILDVNGNYVRTIATGHHAVWAPSGKWIIYETYRSDIDAFYFISIVQPDGQRNIQINGQWYIWNAIWDSTGNSVVIDTGNEAGQEDWQIDFPNE</sequence>
<organism evidence="4 5">
    <name type="scientific">Candidatus Cerribacteria bacterium 'Amazon FNV 2010 28 9'</name>
    <dbReference type="NCBI Taxonomy" id="2081795"/>
    <lineage>
        <taxon>Bacteria</taxon>
        <taxon>Candidatus Cerribacteria</taxon>
    </lineage>
</organism>
<evidence type="ECO:0000256" key="3">
    <source>
        <dbReference type="SAM" id="Phobius"/>
    </source>
</evidence>
<dbReference type="InterPro" id="IPR011659">
    <property type="entry name" value="WD40"/>
</dbReference>
<dbReference type="Proteomes" id="UP000246104">
    <property type="component" value="Unassembled WGS sequence"/>
</dbReference>
<evidence type="ECO:0000256" key="2">
    <source>
        <dbReference type="SAM" id="MobiDB-lite"/>
    </source>
</evidence>
<keyword evidence="3" id="KW-0472">Membrane</keyword>
<evidence type="ECO:0000313" key="5">
    <source>
        <dbReference type="Proteomes" id="UP000246104"/>
    </source>
</evidence>
<comment type="caution">
    <text evidence="4">The sequence shown here is derived from an EMBL/GenBank/DDBJ whole genome shotgun (WGS) entry which is preliminary data.</text>
</comment>
<dbReference type="InterPro" id="IPR011042">
    <property type="entry name" value="6-blade_b-propeller_TolB-like"/>
</dbReference>
<keyword evidence="3" id="KW-1133">Transmembrane helix</keyword>
<name>A0A317JQP0_9BACT</name>
<gene>
    <name evidence="4" type="ORF">C5B42_01860</name>
</gene>
<dbReference type="Pfam" id="PF07676">
    <property type="entry name" value="PD40"/>
    <property type="match status" value="1"/>
</dbReference>
<feature type="region of interest" description="Disordered" evidence="2">
    <location>
        <begin position="192"/>
        <end position="216"/>
    </location>
</feature>
<accession>A0A317JQP0</accession>
<evidence type="ECO:0008006" key="6">
    <source>
        <dbReference type="Google" id="ProtNLM"/>
    </source>
</evidence>
<dbReference type="PANTHER" id="PTHR36842:SF1">
    <property type="entry name" value="PROTEIN TOLB"/>
    <property type="match status" value="1"/>
</dbReference>
<evidence type="ECO:0000313" key="4">
    <source>
        <dbReference type="EMBL" id="PWU23753.1"/>
    </source>
</evidence>
<dbReference type="EMBL" id="PSRQ01000023">
    <property type="protein sequence ID" value="PWU23753.1"/>
    <property type="molecule type" value="Genomic_DNA"/>
</dbReference>
<proteinExistence type="inferred from homology"/>
<reference evidence="4 5" key="1">
    <citation type="submission" date="2018-02" db="EMBL/GenBank/DDBJ databases">
        <title>Genomic Reconstructions from Amazon Rainforest and Pasture Soil Reveal Novel Insights into the Physiology of Candidate Phyla in Tropical Sites.</title>
        <authorList>
            <person name="Kroeger M.E."/>
            <person name="Delmont T."/>
            <person name="Eren A.M."/>
            <person name="Guo J."/>
            <person name="Meyer K.M."/>
            <person name="Khan K."/>
            <person name="Rodrigues J.L.M."/>
            <person name="Bohannan B.J.M."/>
            <person name="Tringe S."/>
            <person name="Borges C.D."/>
            <person name="Tiedje J."/>
            <person name="Tsai S.M."/>
            <person name="Nusslein K."/>
        </authorList>
    </citation>
    <scope>NUCLEOTIDE SEQUENCE [LARGE SCALE GENOMIC DNA]</scope>
    <source>
        <strain evidence="4">Amazon FNV 2010 28 9</strain>
    </source>
</reference>
<dbReference type="AlphaFoldDB" id="A0A317JQP0"/>
<comment type="similarity">
    <text evidence="1">Belongs to the TolB family.</text>
</comment>
<dbReference type="SUPFAM" id="SSF69304">
    <property type="entry name" value="Tricorn protease N-terminal domain"/>
    <property type="match status" value="1"/>
</dbReference>